<sequence>MFYSVANHVREAYPQWDANTVSTERTAIIGWLVGTGVLGALGWISSIWAVRRRKRWALWFAATWLALGVVTAGITLSTGGEAYDVIGPTSLGLVSALPVLAGIAVLIQLWRDRRVAATIR</sequence>
<feature type="transmembrane region" description="Helical" evidence="1">
    <location>
        <begin position="90"/>
        <end position="110"/>
    </location>
</feature>
<proteinExistence type="predicted"/>
<evidence type="ECO:0000313" key="3">
    <source>
        <dbReference type="Proteomes" id="UP001056455"/>
    </source>
</evidence>
<keyword evidence="3" id="KW-1185">Reference proteome</keyword>
<evidence type="ECO:0000256" key="1">
    <source>
        <dbReference type="SAM" id="Phobius"/>
    </source>
</evidence>
<name>A0ABY4YX12_9MICO</name>
<keyword evidence="1" id="KW-0812">Transmembrane</keyword>
<protein>
    <recommendedName>
        <fullName evidence="4">Integral membrane protein</fullName>
    </recommendedName>
</protein>
<evidence type="ECO:0008006" key="4">
    <source>
        <dbReference type="Google" id="ProtNLM"/>
    </source>
</evidence>
<dbReference type="RefSeq" id="WP_252594570.1">
    <property type="nucleotide sequence ID" value="NZ_CP099489.1"/>
</dbReference>
<reference evidence="2" key="1">
    <citation type="submission" date="2022-06" db="EMBL/GenBank/DDBJ databases">
        <title>Ornithinimicrobium HY1793.</title>
        <authorList>
            <person name="Huang Y."/>
        </authorList>
    </citation>
    <scope>NUCLEOTIDE SEQUENCE</scope>
    <source>
        <strain evidence="2">HY1793</strain>
    </source>
</reference>
<keyword evidence="1" id="KW-1133">Transmembrane helix</keyword>
<evidence type="ECO:0000313" key="2">
    <source>
        <dbReference type="EMBL" id="USQ81186.1"/>
    </source>
</evidence>
<feature type="transmembrane region" description="Helical" evidence="1">
    <location>
        <begin position="28"/>
        <end position="50"/>
    </location>
</feature>
<feature type="transmembrane region" description="Helical" evidence="1">
    <location>
        <begin position="57"/>
        <end position="78"/>
    </location>
</feature>
<dbReference type="Proteomes" id="UP001056455">
    <property type="component" value="Chromosome"/>
</dbReference>
<gene>
    <name evidence="2" type="ORF">NF556_05950</name>
</gene>
<accession>A0ABY4YX12</accession>
<organism evidence="2 3">
    <name type="scientific">Ornithinimicrobium faecis</name>
    <dbReference type="NCBI Taxonomy" id="2934158"/>
    <lineage>
        <taxon>Bacteria</taxon>
        <taxon>Bacillati</taxon>
        <taxon>Actinomycetota</taxon>
        <taxon>Actinomycetes</taxon>
        <taxon>Micrococcales</taxon>
        <taxon>Ornithinimicrobiaceae</taxon>
        <taxon>Ornithinimicrobium</taxon>
    </lineage>
</organism>
<dbReference type="EMBL" id="CP099489">
    <property type="protein sequence ID" value="USQ81186.1"/>
    <property type="molecule type" value="Genomic_DNA"/>
</dbReference>
<keyword evidence="1" id="KW-0472">Membrane</keyword>